<dbReference type="InterPro" id="IPR005101">
    <property type="entry name" value="Cryptochr/Photolyase_FAD-bd"/>
</dbReference>
<feature type="binding site" evidence="3">
    <location>
        <begin position="186"/>
        <end position="188"/>
    </location>
    <ligand>
        <name>FAD</name>
        <dbReference type="ChEBI" id="CHEBI:57692"/>
    </ligand>
</feature>
<dbReference type="GO" id="GO:0003904">
    <property type="term" value="F:deoxyribodipyrimidine photo-lyase activity"/>
    <property type="evidence" value="ECO:0007669"/>
    <property type="project" value="TreeGrafter"/>
</dbReference>
<proteinExistence type="predicted"/>
<evidence type="ECO:0000259" key="4">
    <source>
        <dbReference type="Pfam" id="PF03441"/>
    </source>
</evidence>
<dbReference type="InterPro" id="IPR036134">
    <property type="entry name" value="Crypto/Photolyase_FAD-like_sf"/>
</dbReference>
<dbReference type="GO" id="GO:0071949">
    <property type="term" value="F:FAD binding"/>
    <property type="evidence" value="ECO:0007669"/>
    <property type="project" value="TreeGrafter"/>
</dbReference>
<dbReference type="Gene3D" id="1.25.40.80">
    <property type="match status" value="1"/>
</dbReference>
<dbReference type="InterPro" id="IPR002081">
    <property type="entry name" value="Cryptochrome/DNA_photolyase_1"/>
</dbReference>
<protein>
    <submittedName>
        <fullName evidence="5">Deoxyribodipyrimidine photolyase</fullName>
    </submittedName>
</protein>
<dbReference type="EMBL" id="QOQK01000018">
    <property type="protein sequence ID" value="RCL84234.1"/>
    <property type="molecule type" value="Genomic_DNA"/>
</dbReference>
<dbReference type="GO" id="GO:0009416">
    <property type="term" value="P:response to light stimulus"/>
    <property type="evidence" value="ECO:0007669"/>
    <property type="project" value="TreeGrafter"/>
</dbReference>
<dbReference type="Pfam" id="PF03441">
    <property type="entry name" value="FAD_binding_7"/>
    <property type="match status" value="1"/>
</dbReference>
<gene>
    <name evidence="5" type="ORF">DBW64_04110</name>
</gene>
<keyword evidence="1 3" id="KW-0285">Flavoprotein</keyword>
<dbReference type="Proteomes" id="UP000252289">
    <property type="component" value="Unassembled WGS sequence"/>
</dbReference>
<feature type="domain" description="Cryptochrome/DNA photolyase FAD-binding" evidence="4">
    <location>
        <begin position="82"/>
        <end position="218"/>
    </location>
</feature>
<reference evidence="5 6" key="1">
    <citation type="journal article" date="2018" name="Microbiome">
        <title>Fine metagenomic profile of the Mediterranean stratified and mixed water columns revealed by assembly and recruitment.</title>
        <authorList>
            <person name="Haro-Moreno J.M."/>
            <person name="Lopez-Perez M."/>
            <person name="De La Torre J.R."/>
            <person name="Picazo A."/>
            <person name="Camacho A."/>
            <person name="Rodriguez-Valera F."/>
        </authorList>
    </citation>
    <scope>NUCLEOTIDE SEQUENCE [LARGE SCALE GENOMIC DNA]</scope>
    <source>
        <strain evidence="5">MED-G50</strain>
    </source>
</reference>
<feature type="binding site" evidence="3">
    <location>
        <position position="82"/>
    </location>
    <ligand>
        <name>FAD</name>
        <dbReference type="ChEBI" id="CHEBI:57692"/>
    </ligand>
</feature>
<dbReference type="SUPFAM" id="SSF48173">
    <property type="entry name" value="Cryptochrome/photolyase FAD-binding domain"/>
    <property type="match status" value="1"/>
</dbReference>
<evidence type="ECO:0000256" key="1">
    <source>
        <dbReference type="ARBA" id="ARBA00022630"/>
    </source>
</evidence>
<evidence type="ECO:0000256" key="2">
    <source>
        <dbReference type="ARBA" id="ARBA00022827"/>
    </source>
</evidence>
<comment type="cofactor">
    <cofactor evidence="3">
        <name>FAD</name>
        <dbReference type="ChEBI" id="CHEBI:57692"/>
    </cofactor>
    <text evidence="3">Binds 1 FAD per subunit.</text>
</comment>
<dbReference type="AlphaFoldDB" id="A0A368EKE8"/>
<feature type="binding site" evidence="3">
    <location>
        <begin position="85"/>
        <end position="92"/>
    </location>
    <ligand>
        <name>FAD</name>
        <dbReference type="ChEBI" id="CHEBI:57692"/>
    </ligand>
</feature>
<keyword evidence="5" id="KW-0456">Lyase</keyword>
<organism evidence="5 6">
    <name type="scientific">PS1 clade bacterium</name>
    <dbReference type="NCBI Taxonomy" id="2175152"/>
    <lineage>
        <taxon>Bacteria</taxon>
        <taxon>Pseudomonadati</taxon>
        <taxon>Pseudomonadota</taxon>
        <taxon>Alphaproteobacteria</taxon>
        <taxon>PS1 clade</taxon>
    </lineage>
</organism>
<dbReference type="GO" id="GO:0003677">
    <property type="term" value="F:DNA binding"/>
    <property type="evidence" value="ECO:0007669"/>
    <property type="project" value="TreeGrafter"/>
</dbReference>
<dbReference type="PANTHER" id="PTHR11455">
    <property type="entry name" value="CRYPTOCHROME"/>
    <property type="match status" value="1"/>
</dbReference>
<sequence>MSLDYANTHNTDATRIAGEASLKTFAPQMGKRYTNGRNFDRGAGQHRDVSMLSPYVRRRIVLEQDLVTTALQAHGLENAEKFIQEVFWRSYFKGWLERRPVIWDLYKDGLIQDLEALNRDRSLRMRVERAEAGQTGLDYFDSWAEELVETGYLHNHARMWFASIWIFSLELPWRLGADFFYRHLLDGDPASNTLGWRWVAGLHTRGKPYHAQAWNIAKFTNNRFNPRTADLLEVVEGLENEEPEGLPDVSPLRILQAPDPNRPTILLITEEDCRPEDGDLSSLNLVGCATLTASHLRSPIAVSPLVEKFEQGALGDTASRINLDITELWAGVPSDLAQWASRAGATQIVTAFIPTGPLRDWILEATPTLNEAGIEFVEWRRDWDEEIWRYATAGFFKVKKQIPDILKTTGVV</sequence>
<name>A0A368EKE8_9PROT</name>
<feature type="binding site" evidence="3">
    <location>
        <position position="33"/>
    </location>
    <ligand>
        <name>FAD</name>
        <dbReference type="ChEBI" id="CHEBI:57692"/>
    </ligand>
</feature>
<dbReference type="PANTHER" id="PTHR11455:SF9">
    <property type="entry name" value="CRYPTOCHROME CIRCADIAN CLOCK 5 ISOFORM X1"/>
    <property type="match status" value="1"/>
</dbReference>
<evidence type="ECO:0000313" key="6">
    <source>
        <dbReference type="Proteomes" id="UP000252289"/>
    </source>
</evidence>
<keyword evidence="2 3" id="KW-0274">FAD</keyword>
<accession>A0A368EKE8</accession>
<comment type="caution">
    <text evidence="5">The sequence shown here is derived from an EMBL/GenBank/DDBJ whole genome shotgun (WGS) entry which is preliminary data.</text>
</comment>
<evidence type="ECO:0000256" key="3">
    <source>
        <dbReference type="PIRSR" id="PIRSR602081-1"/>
    </source>
</evidence>
<evidence type="ECO:0000313" key="5">
    <source>
        <dbReference type="EMBL" id="RCL84234.1"/>
    </source>
</evidence>
<dbReference type="Gene3D" id="1.10.579.10">
    <property type="entry name" value="DNA Cyclobutane Dipyrimidine Photolyase, subunit A, domain 3"/>
    <property type="match status" value="1"/>
</dbReference>